<dbReference type="SUPFAM" id="SSF46785">
    <property type="entry name" value="Winged helix' DNA-binding domain"/>
    <property type="match status" value="1"/>
</dbReference>
<dbReference type="SUPFAM" id="SSF64288">
    <property type="entry name" value="Chorismate lyase-like"/>
    <property type="match status" value="1"/>
</dbReference>
<dbReference type="InterPro" id="IPR000524">
    <property type="entry name" value="Tscrpt_reg_HTH_GntR"/>
</dbReference>
<proteinExistence type="predicted"/>
<dbReference type="Pfam" id="PF00392">
    <property type="entry name" value="GntR"/>
    <property type="match status" value="1"/>
</dbReference>
<dbReference type="SMART" id="SM00866">
    <property type="entry name" value="UTRA"/>
    <property type="match status" value="1"/>
</dbReference>
<dbReference type="GO" id="GO:0003700">
    <property type="term" value="F:DNA-binding transcription factor activity"/>
    <property type="evidence" value="ECO:0007669"/>
    <property type="project" value="InterPro"/>
</dbReference>
<dbReference type="InterPro" id="IPR036388">
    <property type="entry name" value="WH-like_DNA-bd_sf"/>
</dbReference>
<protein>
    <submittedName>
        <fullName evidence="5">GntR family transcriptional regulator</fullName>
    </submittedName>
</protein>
<dbReference type="AlphaFoldDB" id="A0A4U0RUP9"/>
<keyword evidence="3" id="KW-0804">Transcription</keyword>
<keyword evidence="2" id="KW-0238">DNA-binding</keyword>
<evidence type="ECO:0000256" key="2">
    <source>
        <dbReference type="ARBA" id="ARBA00023125"/>
    </source>
</evidence>
<dbReference type="PANTHER" id="PTHR44846">
    <property type="entry name" value="MANNOSYL-D-GLYCERATE TRANSPORT/METABOLISM SYSTEM REPRESSOR MNGR-RELATED"/>
    <property type="match status" value="1"/>
</dbReference>
<dbReference type="InterPro" id="IPR036390">
    <property type="entry name" value="WH_DNA-bd_sf"/>
</dbReference>
<evidence type="ECO:0000259" key="4">
    <source>
        <dbReference type="PROSITE" id="PS50949"/>
    </source>
</evidence>
<dbReference type="InterPro" id="IPR028978">
    <property type="entry name" value="Chorismate_lyase_/UTRA_dom_sf"/>
</dbReference>
<dbReference type="OrthoDB" id="7363114at2"/>
<keyword evidence="6" id="KW-1185">Reference proteome</keyword>
<dbReference type="SMART" id="SM00345">
    <property type="entry name" value="HTH_GNTR"/>
    <property type="match status" value="1"/>
</dbReference>
<evidence type="ECO:0000313" key="5">
    <source>
        <dbReference type="EMBL" id="TJZ99941.1"/>
    </source>
</evidence>
<accession>A0A4U0RUP9</accession>
<evidence type="ECO:0000256" key="1">
    <source>
        <dbReference type="ARBA" id="ARBA00023015"/>
    </source>
</evidence>
<feature type="domain" description="HTH gntR-type" evidence="4">
    <location>
        <begin position="11"/>
        <end position="79"/>
    </location>
</feature>
<dbReference type="Gene3D" id="3.40.1410.10">
    <property type="entry name" value="Chorismate lyase-like"/>
    <property type="match status" value="1"/>
</dbReference>
<dbReference type="CDD" id="cd07377">
    <property type="entry name" value="WHTH_GntR"/>
    <property type="match status" value="1"/>
</dbReference>
<dbReference type="InterPro" id="IPR011663">
    <property type="entry name" value="UTRA"/>
</dbReference>
<dbReference type="Gene3D" id="1.10.10.10">
    <property type="entry name" value="Winged helix-like DNA-binding domain superfamily/Winged helix DNA-binding domain"/>
    <property type="match status" value="1"/>
</dbReference>
<name>A0A4U0RUP9_9ACTN</name>
<dbReference type="PRINTS" id="PR00035">
    <property type="entry name" value="HTHGNTR"/>
</dbReference>
<dbReference type="EMBL" id="SUMC01000093">
    <property type="protein sequence ID" value="TJZ99941.1"/>
    <property type="molecule type" value="Genomic_DNA"/>
</dbReference>
<gene>
    <name evidence="5" type="ORF">FCI23_43970</name>
</gene>
<sequence>MDGHDVRENVRLKHERIATSLEREIRSGRMARGEQLPGEVSLARRFGVSRNTVRIALAELNEAGLITTRTGKGSFVLFDGRPMNSRLGWAHALAAQGVQTQVRVLGITAARDEELAARLELDSPELILIERVRGAAAELVSYERSWVPAVGALRELPRTGLAGGSLTEVLNQAGLWMDHGEQRLSGRPIDAREAELLGRGAGEWFLNTQRTSWTADDSFVEHVDSLLDPAHFQLSLTFSEQQND</sequence>
<dbReference type="PROSITE" id="PS50949">
    <property type="entry name" value="HTH_GNTR"/>
    <property type="match status" value="1"/>
</dbReference>
<dbReference type="PANTHER" id="PTHR44846:SF17">
    <property type="entry name" value="GNTR-FAMILY TRANSCRIPTIONAL REGULATOR"/>
    <property type="match status" value="1"/>
</dbReference>
<dbReference type="InterPro" id="IPR050679">
    <property type="entry name" value="Bact_HTH_transcr_reg"/>
</dbReference>
<organism evidence="5 6">
    <name type="scientific">Actinacidiphila oryziradicis</name>
    <dbReference type="NCBI Taxonomy" id="2571141"/>
    <lineage>
        <taxon>Bacteria</taxon>
        <taxon>Bacillati</taxon>
        <taxon>Actinomycetota</taxon>
        <taxon>Actinomycetes</taxon>
        <taxon>Kitasatosporales</taxon>
        <taxon>Streptomycetaceae</taxon>
        <taxon>Actinacidiphila</taxon>
    </lineage>
</organism>
<dbReference type="GO" id="GO:0003677">
    <property type="term" value="F:DNA binding"/>
    <property type="evidence" value="ECO:0007669"/>
    <property type="project" value="UniProtKB-KW"/>
</dbReference>
<keyword evidence="1" id="KW-0805">Transcription regulation</keyword>
<evidence type="ECO:0000256" key="3">
    <source>
        <dbReference type="ARBA" id="ARBA00023163"/>
    </source>
</evidence>
<reference evidence="5 6" key="1">
    <citation type="submission" date="2019-04" db="EMBL/GenBank/DDBJ databases">
        <title>Streptomyces oryziradicis sp. nov., a novel actinomycete isolated from rhizosphere soil of rice (Oryza sativa L.).</title>
        <authorList>
            <person name="Li C."/>
        </authorList>
    </citation>
    <scope>NUCLEOTIDE SEQUENCE [LARGE SCALE GENOMIC DNA]</scope>
    <source>
        <strain evidence="5 6">NEAU-C40</strain>
    </source>
</reference>
<evidence type="ECO:0000313" key="6">
    <source>
        <dbReference type="Proteomes" id="UP000305778"/>
    </source>
</evidence>
<dbReference type="Proteomes" id="UP000305778">
    <property type="component" value="Unassembled WGS sequence"/>
</dbReference>
<dbReference type="GO" id="GO:0045892">
    <property type="term" value="P:negative regulation of DNA-templated transcription"/>
    <property type="evidence" value="ECO:0007669"/>
    <property type="project" value="TreeGrafter"/>
</dbReference>
<dbReference type="Pfam" id="PF07702">
    <property type="entry name" value="UTRA"/>
    <property type="match status" value="1"/>
</dbReference>
<comment type="caution">
    <text evidence="5">The sequence shown here is derived from an EMBL/GenBank/DDBJ whole genome shotgun (WGS) entry which is preliminary data.</text>
</comment>